<dbReference type="Proteomes" id="UP001162164">
    <property type="component" value="Unassembled WGS sequence"/>
</dbReference>
<proteinExistence type="predicted"/>
<organism evidence="2 3">
    <name type="scientific">Molorchus minor</name>
    <dbReference type="NCBI Taxonomy" id="1323400"/>
    <lineage>
        <taxon>Eukaryota</taxon>
        <taxon>Metazoa</taxon>
        <taxon>Ecdysozoa</taxon>
        <taxon>Arthropoda</taxon>
        <taxon>Hexapoda</taxon>
        <taxon>Insecta</taxon>
        <taxon>Pterygota</taxon>
        <taxon>Neoptera</taxon>
        <taxon>Endopterygota</taxon>
        <taxon>Coleoptera</taxon>
        <taxon>Polyphaga</taxon>
        <taxon>Cucujiformia</taxon>
        <taxon>Chrysomeloidea</taxon>
        <taxon>Cerambycidae</taxon>
        <taxon>Lamiinae</taxon>
        <taxon>Monochamini</taxon>
        <taxon>Molorchus</taxon>
    </lineage>
</organism>
<protein>
    <submittedName>
        <fullName evidence="2">Uncharacterized protein</fullName>
    </submittedName>
</protein>
<comment type="caution">
    <text evidence="2">The sequence shown here is derived from an EMBL/GenBank/DDBJ whole genome shotgun (WGS) entry which is preliminary data.</text>
</comment>
<evidence type="ECO:0000313" key="2">
    <source>
        <dbReference type="EMBL" id="KAJ8971593.1"/>
    </source>
</evidence>
<gene>
    <name evidence="2" type="ORF">NQ317_016322</name>
</gene>
<name>A0ABQ9J3Q7_9CUCU</name>
<feature type="compositionally biased region" description="Basic and acidic residues" evidence="1">
    <location>
        <begin position="119"/>
        <end position="136"/>
    </location>
</feature>
<keyword evidence="3" id="KW-1185">Reference proteome</keyword>
<evidence type="ECO:0000256" key="1">
    <source>
        <dbReference type="SAM" id="MobiDB-lite"/>
    </source>
</evidence>
<evidence type="ECO:0000313" key="3">
    <source>
        <dbReference type="Proteomes" id="UP001162164"/>
    </source>
</evidence>
<dbReference type="EMBL" id="JAPWTJ010001457">
    <property type="protein sequence ID" value="KAJ8971593.1"/>
    <property type="molecule type" value="Genomic_DNA"/>
</dbReference>
<reference evidence="2" key="1">
    <citation type="journal article" date="2023" name="Insect Mol. Biol.">
        <title>Genome sequencing provides insights into the evolution of gene families encoding plant cell wall-degrading enzymes in longhorned beetles.</title>
        <authorList>
            <person name="Shin N.R."/>
            <person name="Okamura Y."/>
            <person name="Kirsch R."/>
            <person name="Pauchet Y."/>
        </authorList>
    </citation>
    <scope>NUCLEOTIDE SEQUENCE</scope>
    <source>
        <strain evidence="2">MMC_N1</strain>
    </source>
</reference>
<feature type="region of interest" description="Disordered" evidence="1">
    <location>
        <begin position="119"/>
        <end position="141"/>
    </location>
</feature>
<sequence>MLTNKLIKKPIFSFGVDKTDASGFSFGIPSTITSTPLKPTTNASSIFGGQAKAESSAAAFSFGIPTATQSKPVTPEYVKMMPAIVTKPVLPTDNPLLKPNEKLPEKAEVAPSDFKFKVPKSDTHSDKLTSEQKPEDTAIVSSTPVSTVPKFTFKPVAVNGDISKPLIFGNKAETIATTTTFNVPSTTTNLFSFRSKQTVDSSPSVSTAITKPSQSSSTGSIFKFGSSSHSTPDKPSTLFSSIISTAPTNGFVTTNTPSFGSTSVSNFKATATSSSEVKPFAFNPSSSVSNEPPNKVAIFSFSPSSGSSIAGAASKAPGFNFGDVSKTPTFSFTSGKTEVPSFGVPSNTVFGASAAAKNGTFNFGSVSTNNTSQKAGFSFGANVNSTAAPLSGFNFGTAAAAATTSTSGTFNFAGAPPVFDTNVKPSFNFTDGNLTKYT</sequence>
<accession>A0ABQ9J3Q7</accession>